<keyword evidence="4" id="KW-1185">Reference proteome</keyword>
<dbReference type="PROSITE" id="PS50914">
    <property type="entry name" value="BON"/>
    <property type="match status" value="3"/>
</dbReference>
<dbReference type="Pfam" id="PF04972">
    <property type="entry name" value="BON"/>
    <property type="match status" value="3"/>
</dbReference>
<dbReference type="Gene3D" id="3.30.1340.30">
    <property type="match status" value="3"/>
</dbReference>
<dbReference type="InterPro" id="IPR014004">
    <property type="entry name" value="Transpt-assoc_nodulatn_dom_bac"/>
</dbReference>
<comment type="caution">
    <text evidence="3">The sequence shown here is derived from an EMBL/GenBank/DDBJ whole genome shotgun (WGS) entry which is preliminary data.</text>
</comment>
<evidence type="ECO:0000313" key="4">
    <source>
        <dbReference type="Proteomes" id="UP001180081"/>
    </source>
</evidence>
<evidence type="ECO:0000259" key="2">
    <source>
        <dbReference type="PROSITE" id="PS50914"/>
    </source>
</evidence>
<dbReference type="InterPro" id="IPR051686">
    <property type="entry name" value="Lipoprotein_DolP"/>
</dbReference>
<feature type="domain" description="BON" evidence="2">
    <location>
        <begin position="32"/>
        <end position="100"/>
    </location>
</feature>
<evidence type="ECO:0000313" key="3">
    <source>
        <dbReference type="EMBL" id="MDN3575506.1"/>
    </source>
</evidence>
<reference evidence="3" key="2">
    <citation type="submission" date="2023-06" db="EMBL/GenBank/DDBJ databases">
        <authorList>
            <person name="Lucena T."/>
            <person name="Sun Q."/>
        </authorList>
    </citation>
    <scope>NUCLEOTIDE SEQUENCE</scope>
    <source>
        <strain evidence="3">CECT 7703</strain>
    </source>
</reference>
<keyword evidence="1" id="KW-0732">Signal</keyword>
<dbReference type="InterPro" id="IPR007055">
    <property type="entry name" value="BON_dom"/>
</dbReference>
<feature type="signal peptide" evidence="1">
    <location>
        <begin position="1"/>
        <end position="24"/>
    </location>
</feature>
<dbReference type="RefSeq" id="WP_290331165.1">
    <property type="nucleotide sequence ID" value="NZ_JAUFPU010000002.1"/>
</dbReference>
<name>A0ABT8B1G0_9NEIS</name>
<dbReference type="PANTHER" id="PTHR34606:SF15">
    <property type="entry name" value="BON DOMAIN-CONTAINING PROTEIN"/>
    <property type="match status" value="1"/>
</dbReference>
<feature type="domain" description="BON" evidence="2">
    <location>
        <begin position="207"/>
        <end position="274"/>
    </location>
</feature>
<dbReference type="EMBL" id="JAUFPU010000002">
    <property type="protein sequence ID" value="MDN3575506.1"/>
    <property type="molecule type" value="Genomic_DNA"/>
</dbReference>
<gene>
    <name evidence="3" type="ORF">QWZ03_01810</name>
</gene>
<sequence>MYKLKPKNLLLSCVLLATGGIVSADTVAQNVIDARQETQIWTTYALSPYLRAHDLKVAVQAGKATLTGKVADDVNKDLAQEIALGVTGIKEVDNQIVVLSEYVAPASPADRSYGDRIDDATISTTIKSKLAWSKHTSGVATEVDSTRGKVTLKGTTDSAAAKELAGRLAMNTRGVVSVNNQLAVTPGKPGMVDATQSAMAGAGRDVADSWITTKVKSTLLYSSNVTGSDIKVSTKGGNVTLSGKLASGAERALAIELAKNVRGVRQVNSKALTF</sequence>
<organism evidence="3 4">
    <name type="scientific">Chitinimonas viridis</name>
    <dbReference type="NCBI Taxonomy" id="664880"/>
    <lineage>
        <taxon>Bacteria</taxon>
        <taxon>Pseudomonadati</taxon>
        <taxon>Pseudomonadota</taxon>
        <taxon>Betaproteobacteria</taxon>
        <taxon>Neisseriales</taxon>
        <taxon>Chitinibacteraceae</taxon>
        <taxon>Chitinimonas</taxon>
    </lineage>
</organism>
<evidence type="ECO:0000256" key="1">
    <source>
        <dbReference type="SAM" id="SignalP"/>
    </source>
</evidence>
<dbReference type="SMART" id="SM00749">
    <property type="entry name" value="BON"/>
    <property type="match status" value="3"/>
</dbReference>
<dbReference type="Proteomes" id="UP001180081">
    <property type="component" value="Unassembled WGS sequence"/>
</dbReference>
<feature type="domain" description="BON" evidence="2">
    <location>
        <begin position="118"/>
        <end position="186"/>
    </location>
</feature>
<reference evidence="3" key="1">
    <citation type="journal article" date="2014" name="Int. J. Syst. Evol. Microbiol.">
        <title>Complete genome of a new Firmicutes species belonging to the dominant human colonic microbiota ('Ruminococcus bicirculans') reveals two chromosomes and a selective capacity to utilize plant glucans.</title>
        <authorList>
            <consortium name="NISC Comparative Sequencing Program"/>
            <person name="Wegmann U."/>
            <person name="Louis P."/>
            <person name="Goesmann A."/>
            <person name="Henrissat B."/>
            <person name="Duncan S.H."/>
            <person name="Flint H.J."/>
        </authorList>
    </citation>
    <scope>NUCLEOTIDE SEQUENCE</scope>
    <source>
        <strain evidence="3">CECT 7703</strain>
    </source>
</reference>
<proteinExistence type="predicted"/>
<accession>A0ABT8B1G0</accession>
<dbReference type="PANTHER" id="PTHR34606">
    <property type="entry name" value="BON DOMAIN-CONTAINING PROTEIN"/>
    <property type="match status" value="1"/>
</dbReference>
<protein>
    <submittedName>
        <fullName evidence="3">BON domain-containing protein</fullName>
    </submittedName>
</protein>
<feature type="chain" id="PRO_5045762098" evidence="1">
    <location>
        <begin position="25"/>
        <end position="274"/>
    </location>
</feature>